<feature type="domain" description="F-box" evidence="3">
    <location>
        <begin position="20"/>
        <end position="74"/>
    </location>
</feature>
<protein>
    <recommendedName>
        <fullName evidence="3">F-box domain-containing protein</fullName>
    </recommendedName>
</protein>
<dbReference type="GO" id="GO:0031398">
    <property type="term" value="P:positive regulation of protein ubiquitination"/>
    <property type="evidence" value="ECO:0007669"/>
    <property type="project" value="TreeGrafter"/>
</dbReference>
<dbReference type="SUPFAM" id="SSF52047">
    <property type="entry name" value="RNI-like"/>
    <property type="match status" value="1"/>
</dbReference>
<sequence>MAASSSPQAAVPVQPDAPPQTGVHELPDHLLVKILGGLDVKERQSAALVCRRWNGCVHSPELCADVALTIYTSISGADPWCAPPPEDLPSFAAWLQRHGQHMRRLSLSAGSLNQHRQMMRQMAECWPAAVAAMPQLRQLHLEWGAGSLLGIGWLGQLAPSLRELALYANGYEQGLELASSLGGLTQLTKLMLAAGWVLVLNDREHLPTLTRLDTLVLGYQSTMPEDACLSTALGQLTFLEHDRLALPEWIAGLPKLQHLVLHSRWWDERFRTSTFVRQLDTGLPHLTGLTALLLVDSGPLRGFVPAALAQLPRLQRLCFLIYDGPLPLGPYSASLRVLGASAKCMHRSTALLASCDSLEHVAVLRGNCDRPGPLWQWAAQHPPLRRLLACHTPPPKPRSQTSDSEDGEPVEPQVVTWLREVRPELEVASNAYDSFLALFKWRDPFWDTTEVY</sequence>
<organism evidence="4 5">
    <name type="scientific">Chlorella ohadii</name>
    <dbReference type="NCBI Taxonomy" id="2649997"/>
    <lineage>
        <taxon>Eukaryota</taxon>
        <taxon>Viridiplantae</taxon>
        <taxon>Chlorophyta</taxon>
        <taxon>core chlorophytes</taxon>
        <taxon>Trebouxiophyceae</taxon>
        <taxon>Chlorellales</taxon>
        <taxon>Chlorellaceae</taxon>
        <taxon>Chlorella clade</taxon>
        <taxon>Chlorella</taxon>
    </lineage>
</organism>
<dbReference type="AlphaFoldDB" id="A0AAD5H1K9"/>
<dbReference type="InterPro" id="IPR032675">
    <property type="entry name" value="LRR_dom_sf"/>
</dbReference>
<dbReference type="GO" id="GO:0005930">
    <property type="term" value="C:axoneme"/>
    <property type="evidence" value="ECO:0007669"/>
    <property type="project" value="UniProtKB-SubCell"/>
</dbReference>
<accession>A0AAD5H1K9</accession>
<keyword evidence="5" id="KW-1185">Reference proteome</keyword>
<proteinExistence type="predicted"/>
<evidence type="ECO:0000313" key="4">
    <source>
        <dbReference type="EMBL" id="KAI7837753.1"/>
    </source>
</evidence>
<comment type="caution">
    <text evidence="4">The sequence shown here is derived from an EMBL/GenBank/DDBJ whole genome shotgun (WGS) entry which is preliminary data.</text>
</comment>
<dbReference type="PANTHER" id="PTHR20933">
    <property type="entry name" value="F-BOX ONLY PROTEIN 33"/>
    <property type="match status" value="1"/>
</dbReference>
<dbReference type="Gene3D" id="3.80.10.10">
    <property type="entry name" value="Ribonuclease Inhibitor"/>
    <property type="match status" value="1"/>
</dbReference>
<dbReference type="Proteomes" id="UP001205105">
    <property type="component" value="Unassembled WGS sequence"/>
</dbReference>
<dbReference type="Pfam" id="PF12937">
    <property type="entry name" value="F-box-like"/>
    <property type="match status" value="1"/>
</dbReference>
<comment type="subcellular location">
    <subcellularLocation>
        <location evidence="1">Cytoplasm</location>
        <location evidence="1">Cytoskeleton</location>
        <location evidence="1">Cilium axoneme</location>
    </subcellularLocation>
</comment>
<dbReference type="PROSITE" id="PS50181">
    <property type="entry name" value="FBOX"/>
    <property type="match status" value="1"/>
</dbReference>
<dbReference type="InterPro" id="IPR036047">
    <property type="entry name" value="F-box-like_dom_sf"/>
</dbReference>
<dbReference type="Gene3D" id="1.20.1280.50">
    <property type="match status" value="1"/>
</dbReference>
<name>A0AAD5H1K9_9CHLO</name>
<evidence type="ECO:0000313" key="5">
    <source>
        <dbReference type="Proteomes" id="UP001205105"/>
    </source>
</evidence>
<feature type="compositionally biased region" description="Low complexity" evidence="2">
    <location>
        <begin position="1"/>
        <end position="14"/>
    </location>
</feature>
<dbReference type="PANTHER" id="PTHR20933:SF4">
    <property type="entry name" value="F-BOX INVOLVED IN POLYQ PATHOGENESIS, ISOFORM A"/>
    <property type="match status" value="1"/>
</dbReference>
<evidence type="ECO:0000256" key="2">
    <source>
        <dbReference type="SAM" id="MobiDB-lite"/>
    </source>
</evidence>
<evidence type="ECO:0000259" key="3">
    <source>
        <dbReference type="PROSITE" id="PS50181"/>
    </source>
</evidence>
<feature type="region of interest" description="Disordered" evidence="2">
    <location>
        <begin position="1"/>
        <end position="23"/>
    </location>
</feature>
<dbReference type="SMART" id="SM00256">
    <property type="entry name" value="FBOX"/>
    <property type="match status" value="1"/>
</dbReference>
<dbReference type="EMBL" id="JADXDR010000143">
    <property type="protein sequence ID" value="KAI7837753.1"/>
    <property type="molecule type" value="Genomic_DNA"/>
</dbReference>
<evidence type="ECO:0000256" key="1">
    <source>
        <dbReference type="ARBA" id="ARBA00004430"/>
    </source>
</evidence>
<feature type="region of interest" description="Disordered" evidence="2">
    <location>
        <begin position="391"/>
        <end position="411"/>
    </location>
</feature>
<gene>
    <name evidence="4" type="ORF">COHA_008384</name>
</gene>
<dbReference type="SUPFAM" id="SSF81383">
    <property type="entry name" value="F-box domain"/>
    <property type="match status" value="1"/>
</dbReference>
<reference evidence="4" key="1">
    <citation type="submission" date="2020-11" db="EMBL/GenBank/DDBJ databases">
        <title>Chlorella ohadii genome sequencing and assembly.</title>
        <authorList>
            <person name="Murik O."/>
            <person name="Treves H."/>
            <person name="Kedem I."/>
            <person name="Shotland Y."/>
            <person name="Kaplan A."/>
        </authorList>
    </citation>
    <scope>NUCLEOTIDE SEQUENCE</scope>
    <source>
        <strain evidence="4">1</strain>
    </source>
</reference>
<dbReference type="InterPro" id="IPR001810">
    <property type="entry name" value="F-box_dom"/>
</dbReference>